<gene>
    <name evidence="14" type="primary">AVEN_115864_1</name>
    <name evidence="14" type="ORF">TNIN_485511</name>
</gene>
<sequence length="108" mass="12321">MDNESRGVSALERKKSVKSYASKVFKESSVSAVSAIVSAGNVRRKIFRVVVFLLFTAGFLYQCIKFLSYILTYPTVVNIEVARPDKYLAPAYTFCNYNMYVKYFTDIL</sequence>
<dbReference type="AlphaFoldDB" id="A0A8X7CNQ8"/>
<dbReference type="Proteomes" id="UP000886998">
    <property type="component" value="Unassembled WGS sequence"/>
</dbReference>
<evidence type="ECO:0000256" key="6">
    <source>
        <dbReference type="ARBA" id="ARBA00022989"/>
    </source>
</evidence>
<keyword evidence="9 13" id="KW-0472">Membrane</keyword>
<keyword evidence="7" id="KW-0915">Sodium</keyword>
<organism evidence="14 15">
    <name type="scientific">Trichonephila inaurata madagascariensis</name>
    <dbReference type="NCBI Taxonomy" id="2747483"/>
    <lineage>
        <taxon>Eukaryota</taxon>
        <taxon>Metazoa</taxon>
        <taxon>Ecdysozoa</taxon>
        <taxon>Arthropoda</taxon>
        <taxon>Chelicerata</taxon>
        <taxon>Arachnida</taxon>
        <taxon>Araneae</taxon>
        <taxon>Araneomorphae</taxon>
        <taxon>Entelegynae</taxon>
        <taxon>Araneoidea</taxon>
        <taxon>Nephilidae</taxon>
        <taxon>Trichonephila</taxon>
        <taxon>Trichonephila inaurata</taxon>
    </lineage>
</organism>
<dbReference type="InterPro" id="IPR001873">
    <property type="entry name" value="ENaC"/>
</dbReference>
<evidence type="ECO:0000256" key="3">
    <source>
        <dbReference type="ARBA" id="ARBA00022448"/>
    </source>
</evidence>
<comment type="caution">
    <text evidence="14">The sequence shown here is derived from an EMBL/GenBank/DDBJ whole genome shotgun (WGS) entry which is preliminary data.</text>
</comment>
<protein>
    <submittedName>
        <fullName evidence="14">Uncharacterized protein</fullName>
    </submittedName>
</protein>
<evidence type="ECO:0000256" key="10">
    <source>
        <dbReference type="ARBA" id="ARBA00023201"/>
    </source>
</evidence>
<feature type="transmembrane region" description="Helical" evidence="13">
    <location>
        <begin position="49"/>
        <end position="71"/>
    </location>
</feature>
<keyword evidence="3 12" id="KW-0813">Transport</keyword>
<comment type="similarity">
    <text evidence="2 12">Belongs to the amiloride-sensitive sodium channel (TC 1.A.6) family.</text>
</comment>
<dbReference type="GO" id="GO:0005272">
    <property type="term" value="F:sodium channel activity"/>
    <property type="evidence" value="ECO:0007669"/>
    <property type="project" value="UniProtKB-KW"/>
</dbReference>
<evidence type="ECO:0000313" key="14">
    <source>
        <dbReference type="EMBL" id="GFY70567.1"/>
    </source>
</evidence>
<name>A0A8X7CNQ8_9ARAC</name>
<proteinExistence type="inferred from homology"/>
<evidence type="ECO:0000256" key="7">
    <source>
        <dbReference type="ARBA" id="ARBA00023053"/>
    </source>
</evidence>
<evidence type="ECO:0000256" key="11">
    <source>
        <dbReference type="ARBA" id="ARBA00023303"/>
    </source>
</evidence>
<keyword evidence="11 12" id="KW-0407">Ion channel</keyword>
<reference evidence="14" key="1">
    <citation type="submission" date="2020-08" db="EMBL/GenBank/DDBJ databases">
        <title>Multicomponent nature underlies the extraordinary mechanical properties of spider dragline silk.</title>
        <authorList>
            <person name="Kono N."/>
            <person name="Nakamura H."/>
            <person name="Mori M."/>
            <person name="Yoshida Y."/>
            <person name="Ohtoshi R."/>
            <person name="Malay A.D."/>
            <person name="Moran D.A.P."/>
            <person name="Tomita M."/>
            <person name="Numata K."/>
            <person name="Arakawa K."/>
        </authorList>
    </citation>
    <scope>NUCLEOTIDE SEQUENCE</scope>
</reference>
<comment type="subcellular location">
    <subcellularLocation>
        <location evidence="1">Membrane</location>
        <topology evidence="1">Multi-pass membrane protein</topology>
    </subcellularLocation>
</comment>
<dbReference type="GO" id="GO:0016020">
    <property type="term" value="C:membrane"/>
    <property type="evidence" value="ECO:0007669"/>
    <property type="project" value="UniProtKB-SubCell"/>
</dbReference>
<dbReference type="Pfam" id="PF00858">
    <property type="entry name" value="ASC"/>
    <property type="match status" value="1"/>
</dbReference>
<keyword evidence="10 12" id="KW-0739">Sodium transport</keyword>
<evidence type="ECO:0000256" key="13">
    <source>
        <dbReference type="SAM" id="Phobius"/>
    </source>
</evidence>
<evidence type="ECO:0000256" key="4">
    <source>
        <dbReference type="ARBA" id="ARBA00022461"/>
    </source>
</evidence>
<keyword evidence="5 12" id="KW-0812">Transmembrane</keyword>
<keyword evidence="6 13" id="KW-1133">Transmembrane helix</keyword>
<evidence type="ECO:0000256" key="1">
    <source>
        <dbReference type="ARBA" id="ARBA00004141"/>
    </source>
</evidence>
<evidence type="ECO:0000256" key="9">
    <source>
        <dbReference type="ARBA" id="ARBA00023136"/>
    </source>
</evidence>
<evidence type="ECO:0000256" key="8">
    <source>
        <dbReference type="ARBA" id="ARBA00023065"/>
    </source>
</evidence>
<accession>A0A8X7CNQ8</accession>
<keyword evidence="4 12" id="KW-0894">Sodium channel</keyword>
<dbReference type="OrthoDB" id="6423739at2759"/>
<dbReference type="EMBL" id="BMAV01018329">
    <property type="protein sequence ID" value="GFY70567.1"/>
    <property type="molecule type" value="Genomic_DNA"/>
</dbReference>
<keyword evidence="8 12" id="KW-0406">Ion transport</keyword>
<evidence type="ECO:0000313" key="15">
    <source>
        <dbReference type="Proteomes" id="UP000886998"/>
    </source>
</evidence>
<evidence type="ECO:0000256" key="2">
    <source>
        <dbReference type="ARBA" id="ARBA00007193"/>
    </source>
</evidence>
<keyword evidence="15" id="KW-1185">Reference proteome</keyword>
<evidence type="ECO:0000256" key="12">
    <source>
        <dbReference type="RuleBase" id="RU000679"/>
    </source>
</evidence>
<evidence type="ECO:0000256" key="5">
    <source>
        <dbReference type="ARBA" id="ARBA00022692"/>
    </source>
</evidence>